<accession>A0A4R8UW19</accession>
<dbReference type="EMBL" id="SOEY01000023">
    <property type="protein sequence ID" value="TFB71865.1"/>
    <property type="molecule type" value="Genomic_DNA"/>
</dbReference>
<keyword evidence="3" id="KW-0804">Transcription</keyword>
<dbReference type="GO" id="GO:0003700">
    <property type="term" value="F:DNA-binding transcription factor activity"/>
    <property type="evidence" value="ECO:0007669"/>
    <property type="project" value="InterPro"/>
</dbReference>
<reference evidence="5 6" key="1">
    <citation type="submission" date="2019-03" db="EMBL/GenBank/DDBJ databases">
        <title>Genomics of glacier-inhabiting Cryobacterium strains.</title>
        <authorList>
            <person name="Liu Q."/>
            <person name="Xin Y.-H."/>
        </authorList>
    </citation>
    <scope>NUCLEOTIDE SEQUENCE [LARGE SCALE GENOMIC DNA]</scope>
    <source>
        <strain evidence="5 6">HLT2-23</strain>
    </source>
</reference>
<dbReference type="GO" id="GO:0003677">
    <property type="term" value="F:DNA binding"/>
    <property type="evidence" value="ECO:0007669"/>
    <property type="project" value="UniProtKB-KW"/>
</dbReference>
<dbReference type="InterPro" id="IPR014036">
    <property type="entry name" value="DeoR-like_C"/>
</dbReference>
<dbReference type="InterPro" id="IPR037171">
    <property type="entry name" value="NagB/RpiA_transferase-like"/>
</dbReference>
<dbReference type="PANTHER" id="PTHR30363">
    <property type="entry name" value="HTH-TYPE TRANSCRIPTIONAL REGULATOR SRLR-RELATED"/>
    <property type="match status" value="1"/>
</dbReference>
<dbReference type="InterPro" id="IPR050313">
    <property type="entry name" value="Carb_Metab_HTH_regulators"/>
</dbReference>
<gene>
    <name evidence="5" type="ORF">E3O06_11425</name>
</gene>
<dbReference type="Pfam" id="PF00455">
    <property type="entry name" value="DeoRC"/>
    <property type="match status" value="1"/>
</dbReference>
<evidence type="ECO:0000259" key="4">
    <source>
        <dbReference type="PROSITE" id="PS51000"/>
    </source>
</evidence>
<dbReference type="InterPro" id="IPR036388">
    <property type="entry name" value="WH-like_DNA-bd_sf"/>
</dbReference>
<evidence type="ECO:0000313" key="5">
    <source>
        <dbReference type="EMBL" id="TFB71865.1"/>
    </source>
</evidence>
<dbReference type="Proteomes" id="UP000298173">
    <property type="component" value="Unassembled WGS sequence"/>
</dbReference>
<dbReference type="PROSITE" id="PS00894">
    <property type="entry name" value="HTH_DEOR_1"/>
    <property type="match status" value="1"/>
</dbReference>
<evidence type="ECO:0000256" key="3">
    <source>
        <dbReference type="ARBA" id="ARBA00023163"/>
    </source>
</evidence>
<dbReference type="SUPFAM" id="SSF100950">
    <property type="entry name" value="NagB/RpiA/CoA transferase-like"/>
    <property type="match status" value="1"/>
</dbReference>
<dbReference type="SMART" id="SM01134">
    <property type="entry name" value="DeoRC"/>
    <property type="match status" value="1"/>
</dbReference>
<evidence type="ECO:0000256" key="2">
    <source>
        <dbReference type="ARBA" id="ARBA00023125"/>
    </source>
</evidence>
<dbReference type="PROSITE" id="PS51000">
    <property type="entry name" value="HTH_DEOR_2"/>
    <property type="match status" value="1"/>
</dbReference>
<protein>
    <submittedName>
        <fullName evidence="5">DeoR/GlpR transcriptional regulator</fullName>
    </submittedName>
</protein>
<dbReference type="InterPro" id="IPR036390">
    <property type="entry name" value="WH_DNA-bd_sf"/>
</dbReference>
<dbReference type="PANTHER" id="PTHR30363:SF44">
    <property type="entry name" value="AGA OPERON TRANSCRIPTIONAL REPRESSOR-RELATED"/>
    <property type="match status" value="1"/>
</dbReference>
<proteinExistence type="predicted"/>
<dbReference type="Pfam" id="PF08220">
    <property type="entry name" value="HTH_DeoR"/>
    <property type="match status" value="1"/>
</dbReference>
<dbReference type="SUPFAM" id="SSF46785">
    <property type="entry name" value="Winged helix' DNA-binding domain"/>
    <property type="match status" value="1"/>
</dbReference>
<evidence type="ECO:0000313" key="6">
    <source>
        <dbReference type="Proteomes" id="UP000298173"/>
    </source>
</evidence>
<dbReference type="SMART" id="SM00420">
    <property type="entry name" value="HTH_DEOR"/>
    <property type="match status" value="1"/>
</dbReference>
<keyword evidence="2" id="KW-0238">DNA-binding</keyword>
<dbReference type="InterPro" id="IPR018356">
    <property type="entry name" value="Tscrpt_reg_HTH_DeoR_CS"/>
</dbReference>
<sequence>MSKNTAGKKEQRLAFITELINREGYVTVDALAETLSLSRMTVHRDLDELQSASVLRKVRGGASAFRSAQFESGHTFRARLALDEKRQIAKAAAALASPGDVIIIDASTSAMAVVPHLMEILPLTIITNYWTLLEELRGKSDINLIGLGGNYVHQYNAFLGVVCEQALSELYADVLFASVSALTDLTLYHQDQRIVSVKRAMMQASKRRVLLLDNSKIGHGSLHRLGSVTEFTHVVVDHDVQDAVVEKIRDAGVDVIVAAEDSPQPN</sequence>
<organism evidence="5 6">
    <name type="scientific">Cryobacterium glaciale</name>
    <dbReference type="NCBI Taxonomy" id="1259145"/>
    <lineage>
        <taxon>Bacteria</taxon>
        <taxon>Bacillati</taxon>
        <taxon>Actinomycetota</taxon>
        <taxon>Actinomycetes</taxon>
        <taxon>Micrococcales</taxon>
        <taxon>Microbacteriaceae</taxon>
        <taxon>Cryobacterium</taxon>
    </lineage>
</organism>
<keyword evidence="6" id="KW-1185">Reference proteome</keyword>
<evidence type="ECO:0000256" key="1">
    <source>
        <dbReference type="ARBA" id="ARBA00023015"/>
    </source>
</evidence>
<name>A0A4R8UW19_9MICO</name>
<dbReference type="OrthoDB" id="7688673at2"/>
<dbReference type="Gene3D" id="1.10.10.10">
    <property type="entry name" value="Winged helix-like DNA-binding domain superfamily/Winged helix DNA-binding domain"/>
    <property type="match status" value="1"/>
</dbReference>
<dbReference type="RefSeq" id="WP_134503516.1">
    <property type="nucleotide sequence ID" value="NZ_SOEY01000023.1"/>
</dbReference>
<dbReference type="InterPro" id="IPR001034">
    <property type="entry name" value="DeoR_HTH"/>
</dbReference>
<dbReference type="PRINTS" id="PR00037">
    <property type="entry name" value="HTHLACR"/>
</dbReference>
<feature type="domain" description="HTH deoR-type" evidence="4">
    <location>
        <begin position="9"/>
        <end position="64"/>
    </location>
</feature>
<dbReference type="AlphaFoldDB" id="A0A4R8UW19"/>
<keyword evidence="1" id="KW-0805">Transcription regulation</keyword>
<comment type="caution">
    <text evidence="5">The sequence shown here is derived from an EMBL/GenBank/DDBJ whole genome shotgun (WGS) entry which is preliminary data.</text>
</comment>